<dbReference type="OMA" id="LMPEEND"/>
<accession>S7W4P1</accession>
<keyword evidence="3" id="KW-0445">Lipid transport</keyword>
<evidence type="ECO:0000313" key="10">
    <source>
        <dbReference type="Proteomes" id="UP000014978"/>
    </source>
</evidence>
<dbReference type="InterPro" id="IPR035892">
    <property type="entry name" value="C2_domain_sf"/>
</dbReference>
<dbReference type="Proteomes" id="UP000014978">
    <property type="component" value="Unassembled WGS sequence"/>
</dbReference>
<dbReference type="PANTHER" id="PTHR46980:SF2">
    <property type="entry name" value="TRICALBIN-1-RELATED"/>
    <property type="match status" value="1"/>
</dbReference>
<gene>
    <name evidence="9" type="ORF">SLOPH_2600</name>
</gene>
<evidence type="ECO:0000256" key="1">
    <source>
        <dbReference type="ARBA" id="ARBA00004370"/>
    </source>
</evidence>
<keyword evidence="5 6" id="KW-0472">Membrane</keyword>
<dbReference type="FunCoup" id="S7W4P1">
    <property type="interactions" value="13"/>
</dbReference>
<dbReference type="PROSITE" id="PS51847">
    <property type="entry name" value="SMP"/>
    <property type="match status" value="1"/>
</dbReference>
<dbReference type="InterPro" id="IPR031468">
    <property type="entry name" value="SMP_LBD"/>
</dbReference>
<comment type="caution">
    <text evidence="9">The sequence shown here is derived from an EMBL/GenBank/DDBJ whole genome shotgun (WGS) entry which is preliminary data.</text>
</comment>
<feature type="domain" description="C2" evidence="7">
    <location>
        <begin position="851"/>
        <end position="968"/>
    </location>
</feature>
<evidence type="ECO:0008006" key="11">
    <source>
        <dbReference type="Google" id="ProtNLM"/>
    </source>
</evidence>
<keyword evidence="2" id="KW-0813">Transport</keyword>
<dbReference type="HOGENOM" id="CLU_011052_0_0_1"/>
<sequence>MDIDSINSEDIKLEEERISELYNNSKDEVQDALVFESSVKIFHFFRIPLLLLFCVLLGYLSSKMIYSVVFLFLSLYIVYFIINRNIMKYKRSVNDVIFLDLEKERTMNKWEKLQWFNYVVERYWTVFEPMVSNFVLRYLNIIFEESCPSFLSRLRVSEFTLGNISPFIKKVKFLNCAENIVLEFDMGFLPTEDIKSQFLDDSDIQKPRYGSRIVIIARLGSSVKGIGIDVPISVTSVTFKGVLRVEMKLTNDIPFVEVIDLSFLTQPFVDFSIKPLKRIDIRYIPGISNWMTKIIENAFDKLMVAPNSLKLDLTDINAIFGKPIGVICIHILNYSNKNKNNKDYNVEIRLDNKKRFFSKDFKDADTCINEYFFLIIESNDMNIEFILKESSQVENIVATGSIKIGKIKLLNDYKEDIRLFTRGDAEHSLECSFSYYPITQSEKTNSAIIGVEIVEAEDLHGYEFNRKKTYNSFCTLSVSHKSYFDKKPKPKFAINPFNIFKKSFIMIKKALNAPGGFVLDTNFENVESFPYPSSENSLYVNNTKKILDSRSPIFEQPFLFLSRNIQNDVLVVEVKDQNLSNDEIRSLGNIELFIKDIIKKNDIWYKIKNAHGGRIHLRQEKYFIDLEGKNCEFKKFKDIIKVKIIELNTIYDEGEYFIILKNDEDAYHVRGFIVGEFPIQRTVYVPVEENNNLEIYLYKKNLKEDEFIGETKIDIKEMDIYEQEFNLLNENIESVIIKLEITKNKLDNFKSQIHEKQNLKVIQIKFHDIITDLDNEFYLKFYNQNDTLFTSRISYKNKIAQNFTFLTGGLDINCEIKSLKPKNDKTLAKFTLPDKTEKKEFKLKNNISALIETNVKYSEMITPDYFKNAKLKLKIISCTNVKAVDRGSSDTYVRLLQNGIKIYKTKVYERNLDPIFNESTEMTVNLSSDILRFEIKDWNKIMKYELISFIEFPLNFIEGGKIKLSLTLIDAGTLLKCDTKLNIEMEVNPL</sequence>
<organism evidence="9 10">
    <name type="scientific">Spraguea lophii (strain 42_110)</name>
    <name type="common">Microsporidian parasite</name>
    <dbReference type="NCBI Taxonomy" id="1358809"/>
    <lineage>
        <taxon>Eukaryota</taxon>
        <taxon>Fungi</taxon>
        <taxon>Fungi incertae sedis</taxon>
        <taxon>Microsporidia</taxon>
        <taxon>Spragueidae</taxon>
        <taxon>Spraguea</taxon>
    </lineage>
</organism>
<evidence type="ECO:0000256" key="6">
    <source>
        <dbReference type="SAM" id="Phobius"/>
    </source>
</evidence>
<dbReference type="Gene3D" id="2.60.40.150">
    <property type="entry name" value="C2 domain"/>
    <property type="match status" value="2"/>
</dbReference>
<dbReference type="STRING" id="1358809.S7W4P1"/>
<dbReference type="InterPro" id="IPR052455">
    <property type="entry name" value="Tricalbin_domain"/>
</dbReference>
<comment type="subcellular location">
    <subcellularLocation>
        <location evidence="1">Membrane</location>
    </subcellularLocation>
</comment>
<dbReference type="Pfam" id="PF25669">
    <property type="entry name" value="SMP_MUG190-like"/>
    <property type="match status" value="1"/>
</dbReference>
<protein>
    <recommendedName>
        <fullName evidence="11">Ca2+-dependent lipid-binding protein</fullName>
    </recommendedName>
</protein>
<evidence type="ECO:0000256" key="3">
    <source>
        <dbReference type="ARBA" id="ARBA00023055"/>
    </source>
</evidence>
<reference evidence="10" key="1">
    <citation type="journal article" date="2013" name="PLoS Genet.">
        <title>The genome of Spraguea lophii and the basis of host-microsporidian interactions.</title>
        <authorList>
            <person name="Campbell S.E."/>
            <person name="Williams T.A."/>
            <person name="Yousuf A."/>
            <person name="Soanes D.M."/>
            <person name="Paszkiewicz K.H."/>
            <person name="Williams B.A.P."/>
        </authorList>
    </citation>
    <scope>NUCLEOTIDE SEQUENCE [LARGE SCALE GENOMIC DNA]</scope>
    <source>
        <strain evidence="10">42_110</strain>
    </source>
</reference>
<keyword evidence="6" id="KW-1133">Transmembrane helix</keyword>
<evidence type="ECO:0000256" key="4">
    <source>
        <dbReference type="ARBA" id="ARBA00023121"/>
    </source>
</evidence>
<dbReference type="SUPFAM" id="SSF49562">
    <property type="entry name" value="C2 domain (Calcium/lipid-binding domain, CaLB)"/>
    <property type="match status" value="2"/>
</dbReference>
<dbReference type="SMART" id="SM00239">
    <property type="entry name" value="C2"/>
    <property type="match status" value="2"/>
</dbReference>
<dbReference type="CDD" id="cd21678">
    <property type="entry name" value="SMP_TCB"/>
    <property type="match status" value="1"/>
</dbReference>
<dbReference type="VEuPathDB" id="MicrosporidiaDB:SLOPH_2600"/>
<keyword evidence="4" id="KW-0446">Lipid-binding</keyword>
<feature type="domain" description="SMP-LTD" evidence="8">
    <location>
        <begin position="109"/>
        <end position="314"/>
    </location>
</feature>
<dbReference type="PROSITE" id="PS50004">
    <property type="entry name" value="C2"/>
    <property type="match status" value="1"/>
</dbReference>
<proteinExistence type="predicted"/>
<keyword evidence="6" id="KW-0812">Transmembrane</keyword>
<dbReference type="AlphaFoldDB" id="S7W4P1"/>
<evidence type="ECO:0000259" key="7">
    <source>
        <dbReference type="PROSITE" id="PS50004"/>
    </source>
</evidence>
<feature type="transmembrane region" description="Helical" evidence="6">
    <location>
        <begin position="65"/>
        <end position="82"/>
    </location>
</feature>
<dbReference type="GO" id="GO:0008289">
    <property type="term" value="F:lipid binding"/>
    <property type="evidence" value="ECO:0007669"/>
    <property type="project" value="UniProtKB-KW"/>
</dbReference>
<keyword evidence="10" id="KW-1185">Reference proteome</keyword>
<dbReference type="GO" id="GO:0016020">
    <property type="term" value="C:membrane"/>
    <property type="evidence" value="ECO:0007669"/>
    <property type="project" value="UniProtKB-SubCell"/>
</dbReference>
<name>S7W4P1_SPRLO</name>
<evidence type="ECO:0000256" key="2">
    <source>
        <dbReference type="ARBA" id="ARBA00022448"/>
    </source>
</evidence>
<dbReference type="EMBL" id="ATCN01001343">
    <property type="protein sequence ID" value="EPR77700.1"/>
    <property type="molecule type" value="Genomic_DNA"/>
</dbReference>
<evidence type="ECO:0000259" key="8">
    <source>
        <dbReference type="PROSITE" id="PS51847"/>
    </source>
</evidence>
<dbReference type="Pfam" id="PF00168">
    <property type="entry name" value="C2"/>
    <property type="match status" value="3"/>
</dbReference>
<evidence type="ECO:0000256" key="5">
    <source>
        <dbReference type="ARBA" id="ARBA00023136"/>
    </source>
</evidence>
<dbReference type="GO" id="GO:0006869">
    <property type="term" value="P:lipid transport"/>
    <property type="evidence" value="ECO:0007669"/>
    <property type="project" value="UniProtKB-KW"/>
</dbReference>
<dbReference type="PANTHER" id="PTHR46980">
    <property type="entry name" value="TRICALBIN-1-RELATED"/>
    <property type="match status" value="1"/>
</dbReference>
<dbReference type="InterPro" id="IPR000008">
    <property type="entry name" value="C2_dom"/>
</dbReference>
<dbReference type="InParanoid" id="S7W4P1"/>
<dbReference type="OrthoDB" id="1029639at2759"/>
<feature type="transmembrane region" description="Helical" evidence="6">
    <location>
        <begin position="41"/>
        <end position="59"/>
    </location>
</feature>
<evidence type="ECO:0000313" key="9">
    <source>
        <dbReference type="EMBL" id="EPR77700.1"/>
    </source>
</evidence>